<dbReference type="Proteomes" id="UP001201812">
    <property type="component" value="Unassembled WGS sequence"/>
</dbReference>
<accession>A0AAD4MPT5</accession>
<keyword evidence="1" id="KW-1133">Transmembrane helix</keyword>
<comment type="caution">
    <text evidence="2">The sequence shown here is derived from an EMBL/GenBank/DDBJ whole genome shotgun (WGS) entry which is preliminary data.</text>
</comment>
<feature type="transmembrane region" description="Helical" evidence="1">
    <location>
        <begin position="49"/>
        <end position="70"/>
    </location>
</feature>
<evidence type="ECO:0000313" key="2">
    <source>
        <dbReference type="EMBL" id="KAI1701997.1"/>
    </source>
</evidence>
<reference evidence="2" key="1">
    <citation type="submission" date="2022-01" db="EMBL/GenBank/DDBJ databases">
        <title>Genome Sequence Resource for Two Populations of Ditylenchus destructor, the Migratory Endoparasitic Phytonematode.</title>
        <authorList>
            <person name="Zhang H."/>
            <person name="Lin R."/>
            <person name="Xie B."/>
        </authorList>
    </citation>
    <scope>NUCLEOTIDE SEQUENCE</scope>
    <source>
        <strain evidence="2">BazhouSP</strain>
    </source>
</reference>
<evidence type="ECO:0000256" key="1">
    <source>
        <dbReference type="SAM" id="Phobius"/>
    </source>
</evidence>
<evidence type="ECO:0008006" key="4">
    <source>
        <dbReference type="Google" id="ProtNLM"/>
    </source>
</evidence>
<name>A0AAD4MPT5_9BILA</name>
<organism evidence="2 3">
    <name type="scientific">Ditylenchus destructor</name>
    <dbReference type="NCBI Taxonomy" id="166010"/>
    <lineage>
        <taxon>Eukaryota</taxon>
        <taxon>Metazoa</taxon>
        <taxon>Ecdysozoa</taxon>
        <taxon>Nematoda</taxon>
        <taxon>Chromadorea</taxon>
        <taxon>Rhabditida</taxon>
        <taxon>Tylenchina</taxon>
        <taxon>Tylenchomorpha</taxon>
        <taxon>Sphaerularioidea</taxon>
        <taxon>Anguinidae</taxon>
        <taxon>Anguininae</taxon>
        <taxon>Ditylenchus</taxon>
    </lineage>
</organism>
<proteinExistence type="predicted"/>
<keyword evidence="1" id="KW-0472">Membrane</keyword>
<sequence>MDNSRAQNMEPNVLPLEEFWDQRRPLSSTLSIVVKRCLGKVSGRTKMRYAKILCILLTILFLANIPDVFFPVNSPSNSTDDFNHDRKDFVLKPIDANFANHRLRYNIFVPPNETNQCKNAELLVSIAIQPDSFEKREVIRSTWANPENIGKKIVVKFAIGRPKDQWTMSVLFEEQVYTF</sequence>
<evidence type="ECO:0000313" key="3">
    <source>
        <dbReference type="Proteomes" id="UP001201812"/>
    </source>
</evidence>
<dbReference type="AlphaFoldDB" id="A0AAD4MPT5"/>
<keyword evidence="1" id="KW-0812">Transmembrane</keyword>
<gene>
    <name evidence="2" type="ORF">DdX_15781</name>
</gene>
<dbReference type="EMBL" id="JAKKPZ010000107">
    <property type="protein sequence ID" value="KAI1701997.1"/>
    <property type="molecule type" value="Genomic_DNA"/>
</dbReference>
<keyword evidence="3" id="KW-1185">Reference proteome</keyword>
<protein>
    <recommendedName>
        <fullName evidence="4">Hexosyltransferase</fullName>
    </recommendedName>
</protein>